<dbReference type="PANTHER" id="PTHR11922">
    <property type="entry name" value="GMP SYNTHASE-RELATED"/>
    <property type="match status" value="1"/>
</dbReference>
<evidence type="ECO:0000256" key="5">
    <source>
        <dbReference type="ARBA" id="ARBA00021562"/>
    </source>
</evidence>
<dbReference type="CDD" id="cd01742">
    <property type="entry name" value="GATase1_GMP_Synthase"/>
    <property type="match status" value="1"/>
</dbReference>
<dbReference type="NCBIfam" id="TIGR00884">
    <property type="entry name" value="guaA_Cterm"/>
    <property type="match status" value="1"/>
</dbReference>
<evidence type="ECO:0000256" key="9">
    <source>
        <dbReference type="ARBA" id="ARBA00022755"/>
    </source>
</evidence>
<feature type="domain" description="GMPS ATP-PPase" evidence="18">
    <location>
        <begin position="499"/>
        <end position="703"/>
    </location>
</feature>
<dbReference type="FunFam" id="3.40.50.620:FF:000001">
    <property type="entry name" value="GMP synthase [glutamine-hydrolyzing]"/>
    <property type="match status" value="1"/>
</dbReference>
<dbReference type="PANTHER" id="PTHR11922:SF2">
    <property type="entry name" value="GMP SYNTHASE [GLUTAMINE-HYDROLYZING]"/>
    <property type="match status" value="1"/>
</dbReference>
<evidence type="ECO:0000256" key="1">
    <source>
        <dbReference type="ARBA" id="ARBA00004514"/>
    </source>
</evidence>
<dbReference type="InterPro" id="IPR022310">
    <property type="entry name" value="NAD/GMP_synthase"/>
</dbReference>
<keyword evidence="9 17" id="KW-0658">Purine biosynthesis</keyword>
<evidence type="ECO:0000256" key="3">
    <source>
        <dbReference type="ARBA" id="ARBA00011738"/>
    </source>
</evidence>
<comment type="function">
    <text evidence="15">Catalyzes the conversion of xanthine monophosphate (XMP) to GMP in the presence of glutamine and ATP through an adenyl-XMP intermediate.</text>
</comment>
<dbReference type="Pfam" id="PF00958">
    <property type="entry name" value="GMP_synt_C"/>
    <property type="match status" value="1"/>
</dbReference>
<dbReference type="Pfam" id="PF00117">
    <property type="entry name" value="GATase"/>
    <property type="match status" value="1"/>
</dbReference>
<dbReference type="Gene3D" id="3.30.300.10">
    <property type="match status" value="1"/>
</dbReference>
<evidence type="ECO:0000313" key="19">
    <source>
        <dbReference type="EMBL" id="QKX60605.1"/>
    </source>
</evidence>
<evidence type="ECO:0000313" key="20">
    <source>
        <dbReference type="Proteomes" id="UP000509510"/>
    </source>
</evidence>
<dbReference type="FunFam" id="3.30.300.10:FF:000017">
    <property type="entry name" value="GMP synthase [glutamine-hydrolyzing]"/>
    <property type="match status" value="1"/>
</dbReference>
<name>A0A7H8R4S9_TALRU</name>
<dbReference type="GO" id="GO:0005829">
    <property type="term" value="C:cytosol"/>
    <property type="evidence" value="ECO:0007669"/>
    <property type="project" value="UniProtKB-SubCell"/>
</dbReference>
<evidence type="ECO:0000256" key="6">
    <source>
        <dbReference type="ARBA" id="ARBA00022598"/>
    </source>
</evidence>
<dbReference type="HAMAP" id="MF_00344">
    <property type="entry name" value="GMP_synthase"/>
    <property type="match status" value="1"/>
</dbReference>
<evidence type="ECO:0000256" key="15">
    <source>
        <dbReference type="ARBA" id="ARBA00044933"/>
    </source>
</evidence>
<feature type="binding site" evidence="17">
    <location>
        <begin position="527"/>
        <end position="533"/>
    </location>
    <ligand>
        <name>ATP</name>
        <dbReference type="ChEBI" id="CHEBI:30616"/>
    </ligand>
</feature>
<dbReference type="KEGG" id="trg:TRUGW13939_07750"/>
<reference evidence="20" key="1">
    <citation type="submission" date="2020-06" db="EMBL/GenBank/DDBJ databases">
        <title>A chromosome-scale genome assembly of Talaromyces rugulosus W13939.</title>
        <authorList>
            <person name="Wang B."/>
            <person name="Guo L."/>
            <person name="Ye K."/>
            <person name="Wang L."/>
        </authorList>
    </citation>
    <scope>NUCLEOTIDE SEQUENCE [LARGE SCALE GENOMIC DNA]</scope>
    <source>
        <strain evidence="20">W13939</strain>
    </source>
</reference>
<dbReference type="Proteomes" id="UP000509510">
    <property type="component" value="Chromosome IV"/>
</dbReference>
<evidence type="ECO:0000259" key="18">
    <source>
        <dbReference type="PROSITE" id="PS51553"/>
    </source>
</evidence>
<dbReference type="PROSITE" id="PS51273">
    <property type="entry name" value="GATASE_TYPE_1"/>
    <property type="match status" value="1"/>
</dbReference>
<comment type="similarity">
    <text evidence="12">Belongs to the asaB hydroxylase/desaturase family.</text>
</comment>
<dbReference type="NCBIfam" id="NF041278">
    <property type="entry name" value="CmcJ_NvfI_EfuI"/>
    <property type="match status" value="1"/>
</dbReference>
<gene>
    <name evidence="19" type="ORF">TRUGW13939_07750</name>
</gene>
<dbReference type="SUPFAM" id="SSF52317">
    <property type="entry name" value="Class I glutamine amidotransferase-like"/>
    <property type="match status" value="1"/>
</dbReference>
<evidence type="ECO:0000256" key="4">
    <source>
        <dbReference type="ARBA" id="ARBA00012746"/>
    </source>
</evidence>
<dbReference type="EMBL" id="CP055901">
    <property type="protein sequence ID" value="QKX60605.1"/>
    <property type="molecule type" value="Genomic_DNA"/>
</dbReference>
<dbReference type="GO" id="GO:0016491">
    <property type="term" value="F:oxidoreductase activity"/>
    <property type="evidence" value="ECO:0007669"/>
    <property type="project" value="InterPro"/>
</dbReference>
<dbReference type="AlphaFoldDB" id="A0A7H8R4S9"/>
<keyword evidence="10 17" id="KW-0067">ATP-binding</keyword>
<evidence type="ECO:0000256" key="7">
    <source>
        <dbReference type="ARBA" id="ARBA00022741"/>
    </source>
</evidence>
<proteinExistence type="inferred from homology"/>
<dbReference type="PRINTS" id="PR00097">
    <property type="entry name" value="ANTSNTHASEII"/>
</dbReference>
<dbReference type="NCBIfam" id="NF000848">
    <property type="entry name" value="PRK00074.1"/>
    <property type="match status" value="1"/>
</dbReference>
<dbReference type="GO" id="GO:0003921">
    <property type="term" value="F:GMP synthase activity"/>
    <property type="evidence" value="ECO:0007669"/>
    <property type="project" value="InterPro"/>
</dbReference>
<dbReference type="OrthoDB" id="1724632at2759"/>
<dbReference type="Gene3D" id="3.40.50.880">
    <property type="match status" value="1"/>
</dbReference>
<dbReference type="InterPro" id="IPR022955">
    <property type="entry name" value="GMP_synthase"/>
</dbReference>
<evidence type="ECO:0000256" key="8">
    <source>
        <dbReference type="ARBA" id="ARBA00022749"/>
    </source>
</evidence>
<dbReference type="SUPFAM" id="SSF52402">
    <property type="entry name" value="Adenine nucleotide alpha hydrolases-like"/>
    <property type="match status" value="1"/>
</dbReference>
<evidence type="ECO:0000256" key="10">
    <source>
        <dbReference type="ARBA" id="ARBA00022840"/>
    </source>
</evidence>
<dbReference type="RefSeq" id="XP_035346781.1">
    <property type="nucleotide sequence ID" value="XM_035490888.1"/>
</dbReference>
<comment type="subcellular location">
    <subcellularLocation>
        <location evidence="1">Cytoplasm</location>
        <location evidence="1">Cytosol</location>
    </subcellularLocation>
</comment>
<keyword evidence="6" id="KW-0436">Ligase</keyword>
<evidence type="ECO:0000256" key="11">
    <source>
        <dbReference type="ARBA" id="ARBA00022962"/>
    </source>
</evidence>
<dbReference type="UniPathway" id="UPA00189">
    <property type="reaction ID" value="UER00296"/>
</dbReference>
<dbReference type="EC" id="6.3.5.2" evidence="4"/>
<dbReference type="SUPFAM" id="SSF54810">
    <property type="entry name" value="GMP synthetase C-terminal dimerisation domain"/>
    <property type="match status" value="1"/>
</dbReference>
<keyword evidence="20" id="KW-1185">Reference proteome</keyword>
<dbReference type="InterPro" id="IPR001674">
    <property type="entry name" value="GMP_synth_C"/>
</dbReference>
<dbReference type="PRINTS" id="PR00096">
    <property type="entry name" value="GATASE"/>
</dbReference>
<dbReference type="FunFam" id="3.40.50.880:FF:000001">
    <property type="entry name" value="GMP synthase [glutamine-hydrolyzing]"/>
    <property type="match status" value="1"/>
</dbReference>
<comment type="catalytic activity">
    <reaction evidence="16">
        <text>XMP + L-glutamine + ATP + H2O = GMP + L-glutamate + AMP + diphosphate + 2 H(+)</text>
        <dbReference type="Rhea" id="RHEA:11680"/>
        <dbReference type="ChEBI" id="CHEBI:15377"/>
        <dbReference type="ChEBI" id="CHEBI:15378"/>
        <dbReference type="ChEBI" id="CHEBI:29985"/>
        <dbReference type="ChEBI" id="CHEBI:30616"/>
        <dbReference type="ChEBI" id="CHEBI:33019"/>
        <dbReference type="ChEBI" id="CHEBI:57464"/>
        <dbReference type="ChEBI" id="CHEBI:58115"/>
        <dbReference type="ChEBI" id="CHEBI:58359"/>
        <dbReference type="ChEBI" id="CHEBI:456215"/>
        <dbReference type="EC" id="6.3.5.2"/>
    </reaction>
</comment>
<protein>
    <recommendedName>
        <fullName evidence="5">GMP synthase [glutamine-hydrolyzing]</fullName>
        <ecNumber evidence="4">6.3.5.2</ecNumber>
    </recommendedName>
    <alternativeName>
        <fullName evidence="13">GMP synthetase</fullName>
    </alternativeName>
    <alternativeName>
        <fullName evidence="14">Glutamine amidotransferase</fullName>
    </alternativeName>
</protein>
<comment type="pathway">
    <text evidence="2">Purine metabolism; GMP biosynthesis; GMP from XMP (L-Gln route): step 1/1.</text>
</comment>
<evidence type="ECO:0000256" key="17">
    <source>
        <dbReference type="PROSITE-ProRule" id="PRU00886"/>
    </source>
</evidence>
<dbReference type="NCBIfam" id="TIGR00888">
    <property type="entry name" value="guaA_Nterm"/>
    <property type="match status" value="1"/>
</dbReference>
<keyword evidence="11" id="KW-0315">Glutamine amidotransferase</keyword>
<dbReference type="InterPro" id="IPR014729">
    <property type="entry name" value="Rossmann-like_a/b/a_fold"/>
</dbReference>
<comment type="subunit">
    <text evidence="3">Homodimer.</text>
</comment>
<dbReference type="InterPro" id="IPR044053">
    <property type="entry name" value="AsaB-like"/>
</dbReference>
<sequence>MASAAVSSIPADQPVLKVAQFPVPPADKKKHHVQTTLNYLKPSADGSPPPPSYVGKPETYYREHETLEATIHDISGNELDYTLDKNGFQFYYHESKEKDFVDDDNLKGEYYAETEQLLKDATGASKIFIFDHTVRRTPKSADPKDTATLRGPVQRVHIDQSYQASTNRVTHHLPDEAPTLLKGRYQIINVWRPIKAIYKDPLAVADAHSVADSDLVGTKLIYPDREGETYSVTANKAHKWYFRYGQTPDIVTLIKCFDSKTDGRARRVPHTAFVNKETETDEYPSREITMADSEIPSATFDTILTLDFGSQYTHLITRRLREINCYSEMLPCTQKLADLSFKPKGIILSGGPFSVYEDGAPHCDPAFFDLGVPILGICYGLQEIAYRRDKSNVVAGTAREYGHADVTAKRLDSQGHVDQLFAGLEDHFKVWMSHGDKLVKLPEGFHTIATSANSEFAGIAHETKHIYGIQFHPEVTHTPDGAKLLKNFAVDICGAKPNWTMSKFVDQEITRIRKLVGDTDHVLGAVSGGVDSTVAAKLMKEAIGDRFHAVLVNNGCMRLNECQNVEDRLNKHLGINLTVVDASKRFLDGLKGVTEPEKKRKFIGNTFIEVFEEEVPKIEAAAENTGAKVKWFLQGTLYPDVIESISFKGPSATIKTHHNVGGLPQRMIDGQGMKLIEPLRELFKDEVRQLGRELGIAHELVMRHPFPGPGIAIRVLGEVTPERVELARRADHIFISMIREAGLYDQISQAYAALDPSKAVGVMGDKRVYAEIIILRAVETTDFMTARAFPFDNEFLSRCSTRIINEVHGISRVLYDISSKPPATIEME</sequence>
<dbReference type="PROSITE" id="PS51553">
    <property type="entry name" value="GMPS_ATP_PPASE"/>
    <property type="match status" value="1"/>
</dbReference>
<dbReference type="InterPro" id="IPR004739">
    <property type="entry name" value="GMP_synth_GATase"/>
</dbReference>
<keyword evidence="7 17" id="KW-0547">Nucleotide-binding</keyword>
<dbReference type="CDD" id="cd01997">
    <property type="entry name" value="GMP_synthase_C"/>
    <property type="match status" value="1"/>
</dbReference>
<dbReference type="InterPro" id="IPR025777">
    <property type="entry name" value="GMPS_ATP_PPase_dom"/>
</dbReference>
<organism evidence="19 20">
    <name type="scientific">Talaromyces rugulosus</name>
    <name type="common">Penicillium rugulosum</name>
    <dbReference type="NCBI Taxonomy" id="121627"/>
    <lineage>
        <taxon>Eukaryota</taxon>
        <taxon>Fungi</taxon>
        <taxon>Dikarya</taxon>
        <taxon>Ascomycota</taxon>
        <taxon>Pezizomycotina</taxon>
        <taxon>Eurotiomycetes</taxon>
        <taxon>Eurotiomycetidae</taxon>
        <taxon>Eurotiales</taxon>
        <taxon>Trichocomaceae</taxon>
        <taxon>Talaromyces</taxon>
        <taxon>Talaromyces sect. Islandici</taxon>
    </lineage>
</organism>
<dbReference type="Pfam" id="PF02540">
    <property type="entry name" value="NAD_synthase"/>
    <property type="match status" value="1"/>
</dbReference>
<dbReference type="Gene3D" id="3.40.50.620">
    <property type="entry name" value="HUPs"/>
    <property type="match status" value="1"/>
</dbReference>
<accession>A0A7H8R4S9</accession>
<evidence type="ECO:0000256" key="12">
    <source>
        <dbReference type="ARBA" id="ARBA00023604"/>
    </source>
</evidence>
<dbReference type="InterPro" id="IPR029062">
    <property type="entry name" value="Class_I_gatase-like"/>
</dbReference>
<evidence type="ECO:0000256" key="14">
    <source>
        <dbReference type="ARBA" id="ARBA00031356"/>
    </source>
</evidence>
<dbReference type="GO" id="GO:0005524">
    <property type="term" value="F:ATP binding"/>
    <property type="evidence" value="ECO:0007669"/>
    <property type="project" value="UniProtKB-UniRule"/>
</dbReference>
<dbReference type="InterPro" id="IPR017926">
    <property type="entry name" value="GATASE"/>
</dbReference>
<evidence type="ECO:0000256" key="16">
    <source>
        <dbReference type="ARBA" id="ARBA00049404"/>
    </source>
</evidence>
<evidence type="ECO:0000256" key="13">
    <source>
        <dbReference type="ARBA" id="ARBA00030464"/>
    </source>
</evidence>
<dbReference type="GeneID" id="55995240"/>
<keyword evidence="8 17" id="KW-0332">GMP biosynthesis</keyword>
<evidence type="ECO:0000256" key="2">
    <source>
        <dbReference type="ARBA" id="ARBA00005153"/>
    </source>
</evidence>